<dbReference type="Pfam" id="PF07980">
    <property type="entry name" value="SusD_RagB"/>
    <property type="match status" value="1"/>
</dbReference>
<organism evidence="9 10">
    <name type="scientific">Chitinophaga ginsengisegetis</name>
    <dbReference type="NCBI Taxonomy" id="393003"/>
    <lineage>
        <taxon>Bacteria</taxon>
        <taxon>Pseudomonadati</taxon>
        <taxon>Bacteroidota</taxon>
        <taxon>Chitinophagia</taxon>
        <taxon>Chitinophagales</taxon>
        <taxon>Chitinophagaceae</taxon>
        <taxon>Chitinophaga</taxon>
    </lineage>
</organism>
<dbReference type="Pfam" id="PF14322">
    <property type="entry name" value="SusD-like_3"/>
    <property type="match status" value="1"/>
</dbReference>
<dbReference type="EMBL" id="FUZZ01000001">
    <property type="protein sequence ID" value="SKD03022.1"/>
    <property type="molecule type" value="Genomic_DNA"/>
</dbReference>
<feature type="domain" description="RagB/SusD" evidence="7">
    <location>
        <begin position="384"/>
        <end position="542"/>
    </location>
</feature>
<evidence type="ECO:0000256" key="1">
    <source>
        <dbReference type="ARBA" id="ARBA00004442"/>
    </source>
</evidence>
<name>A0A1T5NRH0_9BACT</name>
<gene>
    <name evidence="9" type="ORF">SAMN05660461_2720</name>
</gene>
<sequence length="542" mass="58903">MRNTMAYKYNRSMKAVAAGLLVLSLGAVSCSKYTELSPKNALPQDAVFSDSSTIELAANGMYNTAALGSYNDDYTLGRGYPFGAAAIEQDEMRGEDMVNLATFYDITYKGSYSPTSANNVQMWVNLYALINQANTLIDGVRKAAASNVISQAKALQLEGEARFLRALAHHEAVIHYSRPYADGAGAQVGIPYRDMPVSTPAEIQEALKVGRGTVKEDYTKILADLDFAEANLLPTTANPISRATKGAAIALKTRIKLHMADWQGVITEAAKLGADQSAPFVSPVKGYKLTDSPDGPFTKADNNTESIFSIANSAITNGGSNGALAAMFGPSDQKGRGLVATSPNLYNASFWAGDDMRRVLLQVKQATVSGGKPVQNFYFNYKYRDYLNKSDWAPMIRYAEVLLNAAEAYARAGNIVQSFKLYNAVRNRSLPEGSPNRITTAPLDMIQAVLDERRVEFAGEGRRWPDITRLALDAKYGTGGIPAKVIVDDLKDDGSNYNTVTRPVTPSSYGSIKYADYRFIWPLPATEISANPALKNAQNPQY</sequence>
<dbReference type="RefSeq" id="WP_200817235.1">
    <property type="nucleotide sequence ID" value="NZ_FUZZ01000001.1"/>
</dbReference>
<dbReference type="InterPro" id="IPR012944">
    <property type="entry name" value="SusD_RagB_dom"/>
</dbReference>
<dbReference type="STRING" id="393003.SAMN05660461_2720"/>
<dbReference type="InterPro" id="IPR011990">
    <property type="entry name" value="TPR-like_helical_dom_sf"/>
</dbReference>
<dbReference type="Gene3D" id="1.25.40.390">
    <property type="match status" value="1"/>
</dbReference>
<evidence type="ECO:0000256" key="2">
    <source>
        <dbReference type="ARBA" id="ARBA00006275"/>
    </source>
</evidence>
<keyword evidence="4" id="KW-0472">Membrane</keyword>
<accession>A0A1T5NRH0</accession>
<dbReference type="InterPro" id="IPR033985">
    <property type="entry name" value="SusD-like_N"/>
</dbReference>
<dbReference type="Proteomes" id="UP000190166">
    <property type="component" value="Unassembled WGS sequence"/>
</dbReference>
<evidence type="ECO:0000256" key="3">
    <source>
        <dbReference type="ARBA" id="ARBA00022729"/>
    </source>
</evidence>
<dbReference type="CDD" id="cd08977">
    <property type="entry name" value="SusD"/>
    <property type="match status" value="1"/>
</dbReference>
<evidence type="ECO:0000313" key="9">
    <source>
        <dbReference type="EMBL" id="SKD03022.1"/>
    </source>
</evidence>
<evidence type="ECO:0000313" key="10">
    <source>
        <dbReference type="Proteomes" id="UP000190166"/>
    </source>
</evidence>
<comment type="subcellular location">
    <subcellularLocation>
        <location evidence="1">Cell outer membrane</location>
    </subcellularLocation>
</comment>
<feature type="chain" id="PRO_5013046866" evidence="6">
    <location>
        <begin position="30"/>
        <end position="542"/>
    </location>
</feature>
<evidence type="ECO:0000256" key="4">
    <source>
        <dbReference type="ARBA" id="ARBA00023136"/>
    </source>
</evidence>
<feature type="domain" description="SusD-like N-terminal" evidence="8">
    <location>
        <begin position="108"/>
        <end position="257"/>
    </location>
</feature>
<evidence type="ECO:0000256" key="5">
    <source>
        <dbReference type="ARBA" id="ARBA00023237"/>
    </source>
</evidence>
<keyword evidence="3 6" id="KW-0732">Signal</keyword>
<proteinExistence type="inferred from homology"/>
<dbReference type="SUPFAM" id="SSF48452">
    <property type="entry name" value="TPR-like"/>
    <property type="match status" value="1"/>
</dbReference>
<comment type="similarity">
    <text evidence="2">Belongs to the SusD family.</text>
</comment>
<evidence type="ECO:0000256" key="6">
    <source>
        <dbReference type="SAM" id="SignalP"/>
    </source>
</evidence>
<dbReference type="PROSITE" id="PS51257">
    <property type="entry name" value="PROKAR_LIPOPROTEIN"/>
    <property type="match status" value="1"/>
</dbReference>
<keyword evidence="10" id="KW-1185">Reference proteome</keyword>
<evidence type="ECO:0000259" key="7">
    <source>
        <dbReference type="Pfam" id="PF07980"/>
    </source>
</evidence>
<dbReference type="GO" id="GO:0009279">
    <property type="term" value="C:cell outer membrane"/>
    <property type="evidence" value="ECO:0007669"/>
    <property type="project" value="UniProtKB-SubCell"/>
</dbReference>
<dbReference type="AlphaFoldDB" id="A0A1T5NRH0"/>
<evidence type="ECO:0000259" key="8">
    <source>
        <dbReference type="Pfam" id="PF14322"/>
    </source>
</evidence>
<keyword evidence="5" id="KW-0998">Cell outer membrane</keyword>
<reference evidence="10" key="1">
    <citation type="submission" date="2017-02" db="EMBL/GenBank/DDBJ databases">
        <authorList>
            <person name="Varghese N."/>
            <person name="Submissions S."/>
        </authorList>
    </citation>
    <scope>NUCLEOTIDE SEQUENCE [LARGE SCALE GENOMIC DNA]</scope>
    <source>
        <strain evidence="10">DSM 18108</strain>
    </source>
</reference>
<feature type="signal peptide" evidence="6">
    <location>
        <begin position="1"/>
        <end position="29"/>
    </location>
</feature>
<protein>
    <submittedName>
        <fullName evidence="9">Starch-binding associating with outer membrane</fullName>
    </submittedName>
</protein>